<dbReference type="CDD" id="cd00009">
    <property type="entry name" value="AAA"/>
    <property type="match status" value="1"/>
</dbReference>
<dbReference type="Gene3D" id="1.10.8.60">
    <property type="match status" value="1"/>
</dbReference>
<keyword evidence="2" id="KW-0067">ATP-binding</keyword>
<dbReference type="GO" id="GO:0003677">
    <property type="term" value="F:DNA binding"/>
    <property type="evidence" value="ECO:0007669"/>
    <property type="project" value="UniProtKB-KW"/>
</dbReference>
<dbReference type="PANTHER" id="PTHR32071:SF117">
    <property type="entry name" value="PTS-DEPENDENT DIHYDROXYACETONE KINASE OPERON REGULATORY PROTEIN-RELATED"/>
    <property type="match status" value="1"/>
</dbReference>
<keyword evidence="9" id="KW-1185">Reference proteome</keyword>
<keyword evidence="1" id="KW-0547">Nucleotide-binding</keyword>
<keyword evidence="3" id="KW-0805">Transcription regulation</keyword>
<dbReference type="HOGENOM" id="CLU_000445_95_2_7"/>
<dbReference type="GO" id="GO:0006355">
    <property type="term" value="P:regulation of DNA-templated transcription"/>
    <property type="evidence" value="ECO:0007669"/>
    <property type="project" value="InterPro"/>
</dbReference>
<dbReference type="InterPro" id="IPR027417">
    <property type="entry name" value="P-loop_NTPase"/>
</dbReference>
<proteinExistence type="predicted"/>
<dbReference type="EMBL" id="CP001804">
    <property type="protein sequence ID" value="ACY16822.1"/>
    <property type="molecule type" value="Genomic_DNA"/>
</dbReference>
<dbReference type="SUPFAM" id="SSF52540">
    <property type="entry name" value="P-loop containing nucleoside triphosphate hydrolases"/>
    <property type="match status" value="1"/>
</dbReference>
<dbReference type="Gene3D" id="3.30.450.40">
    <property type="match status" value="1"/>
</dbReference>
<dbReference type="InterPro" id="IPR029016">
    <property type="entry name" value="GAF-like_dom_sf"/>
</dbReference>
<dbReference type="InterPro" id="IPR003593">
    <property type="entry name" value="AAA+_ATPase"/>
</dbReference>
<dbReference type="GO" id="GO:0005524">
    <property type="term" value="F:ATP binding"/>
    <property type="evidence" value="ECO:0007669"/>
    <property type="project" value="UniProtKB-KW"/>
</dbReference>
<dbReference type="PROSITE" id="PS00675">
    <property type="entry name" value="SIGMA54_INTERACT_1"/>
    <property type="match status" value="1"/>
</dbReference>
<dbReference type="Pfam" id="PF25601">
    <property type="entry name" value="AAA_lid_14"/>
    <property type="match status" value="1"/>
</dbReference>
<dbReference type="KEGG" id="hoh:Hoch_4327"/>
<evidence type="ECO:0000256" key="3">
    <source>
        <dbReference type="ARBA" id="ARBA00023015"/>
    </source>
</evidence>
<dbReference type="InterPro" id="IPR025662">
    <property type="entry name" value="Sigma_54_int_dom_ATP-bd_1"/>
</dbReference>
<dbReference type="STRING" id="502025.Hoch_4327"/>
<evidence type="ECO:0000256" key="5">
    <source>
        <dbReference type="ARBA" id="ARBA00023159"/>
    </source>
</evidence>
<protein>
    <submittedName>
        <fullName evidence="8">Sigma 54 interacting domain protein</fullName>
    </submittedName>
</protein>
<dbReference type="Gene3D" id="3.40.50.300">
    <property type="entry name" value="P-loop containing nucleotide triphosphate hydrolases"/>
    <property type="match status" value="1"/>
</dbReference>
<dbReference type="Pfam" id="PF00158">
    <property type="entry name" value="Sigma54_activat"/>
    <property type="match status" value="1"/>
</dbReference>
<dbReference type="PROSITE" id="PS00688">
    <property type="entry name" value="SIGMA54_INTERACT_3"/>
    <property type="match status" value="1"/>
</dbReference>
<dbReference type="SMART" id="SM00065">
    <property type="entry name" value="GAF"/>
    <property type="match status" value="1"/>
</dbReference>
<evidence type="ECO:0000259" key="7">
    <source>
        <dbReference type="PROSITE" id="PS50045"/>
    </source>
</evidence>
<evidence type="ECO:0000256" key="6">
    <source>
        <dbReference type="ARBA" id="ARBA00023163"/>
    </source>
</evidence>
<feature type="domain" description="Sigma-54 factor interaction" evidence="7">
    <location>
        <begin position="199"/>
        <end position="428"/>
    </location>
</feature>
<evidence type="ECO:0000256" key="4">
    <source>
        <dbReference type="ARBA" id="ARBA00023125"/>
    </source>
</evidence>
<dbReference type="Pfam" id="PF13492">
    <property type="entry name" value="GAF_3"/>
    <property type="match status" value="1"/>
</dbReference>
<reference evidence="8 9" key="1">
    <citation type="journal article" date="2010" name="Stand. Genomic Sci.">
        <title>Complete genome sequence of Haliangium ochraceum type strain (SMP-2).</title>
        <authorList>
            <consortium name="US DOE Joint Genome Institute (JGI-PGF)"/>
            <person name="Ivanova N."/>
            <person name="Daum C."/>
            <person name="Lang E."/>
            <person name="Abt B."/>
            <person name="Kopitz M."/>
            <person name="Saunders E."/>
            <person name="Lapidus A."/>
            <person name="Lucas S."/>
            <person name="Glavina Del Rio T."/>
            <person name="Nolan M."/>
            <person name="Tice H."/>
            <person name="Copeland A."/>
            <person name="Cheng J.F."/>
            <person name="Chen F."/>
            <person name="Bruce D."/>
            <person name="Goodwin L."/>
            <person name="Pitluck S."/>
            <person name="Mavromatis K."/>
            <person name="Pati A."/>
            <person name="Mikhailova N."/>
            <person name="Chen A."/>
            <person name="Palaniappan K."/>
            <person name="Land M."/>
            <person name="Hauser L."/>
            <person name="Chang Y.J."/>
            <person name="Jeffries C.D."/>
            <person name="Detter J.C."/>
            <person name="Brettin T."/>
            <person name="Rohde M."/>
            <person name="Goker M."/>
            <person name="Bristow J."/>
            <person name="Markowitz V."/>
            <person name="Eisen J.A."/>
            <person name="Hugenholtz P."/>
            <person name="Kyrpides N.C."/>
            <person name="Klenk H.P."/>
        </authorList>
    </citation>
    <scope>NUCLEOTIDE SEQUENCE [LARGE SCALE GENOMIC DNA]</scope>
    <source>
        <strain evidence="9">DSM 14365 / CIP 107738 / JCM 11303 / AJ 13395 / SMP-2</strain>
    </source>
</reference>
<evidence type="ECO:0000256" key="1">
    <source>
        <dbReference type="ARBA" id="ARBA00022741"/>
    </source>
</evidence>
<accession>D0LMB6</accession>
<dbReference type="PROSITE" id="PS50045">
    <property type="entry name" value="SIGMA54_INTERACT_4"/>
    <property type="match status" value="1"/>
</dbReference>
<dbReference type="SUPFAM" id="SSF55781">
    <property type="entry name" value="GAF domain-like"/>
    <property type="match status" value="1"/>
</dbReference>
<dbReference type="InterPro" id="IPR058031">
    <property type="entry name" value="AAA_lid_NorR"/>
</dbReference>
<dbReference type="InterPro" id="IPR002078">
    <property type="entry name" value="Sigma_54_int"/>
</dbReference>
<dbReference type="Proteomes" id="UP000001880">
    <property type="component" value="Chromosome"/>
</dbReference>
<keyword evidence="5" id="KW-0010">Activator</keyword>
<evidence type="ECO:0000256" key="2">
    <source>
        <dbReference type="ARBA" id="ARBA00022840"/>
    </source>
</evidence>
<dbReference type="SMART" id="SM00382">
    <property type="entry name" value="AAA"/>
    <property type="match status" value="1"/>
</dbReference>
<dbReference type="RefSeq" id="WP_012829420.1">
    <property type="nucleotide sequence ID" value="NC_013440.1"/>
</dbReference>
<dbReference type="eggNOG" id="COG3829">
    <property type="taxonomic scope" value="Bacteria"/>
</dbReference>
<dbReference type="InterPro" id="IPR003018">
    <property type="entry name" value="GAF"/>
</dbReference>
<dbReference type="FunFam" id="3.40.50.300:FF:000006">
    <property type="entry name" value="DNA-binding transcriptional regulator NtrC"/>
    <property type="match status" value="1"/>
</dbReference>
<keyword evidence="4" id="KW-0238">DNA-binding</keyword>
<evidence type="ECO:0000313" key="9">
    <source>
        <dbReference type="Proteomes" id="UP000001880"/>
    </source>
</evidence>
<dbReference type="PANTHER" id="PTHR32071">
    <property type="entry name" value="TRANSCRIPTIONAL REGULATORY PROTEIN"/>
    <property type="match status" value="1"/>
</dbReference>
<gene>
    <name evidence="8" type="ordered locus">Hoch_4327</name>
</gene>
<keyword evidence="6" id="KW-0804">Transcription</keyword>
<organism evidence="8 9">
    <name type="scientific">Haliangium ochraceum (strain DSM 14365 / JCM 11303 / SMP-2)</name>
    <dbReference type="NCBI Taxonomy" id="502025"/>
    <lineage>
        <taxon>Bacteria</taxon>
        <taxon>Pseudomonadati</taxon>
        <taxon>Myxococcota</taxon>
        <taxon>Polyangia</taxon>
        <taxon>Haliangiales</taxon>
        <taxon>Kofleriaceae</taxon>
        <taxon>Haliangium</taxon>
    </lineage>
</organism>
<evidence type="ECO:0000313" key="8">
    <source>
        <dbReference type="EMBL" id="ACY16822.1"/>
    </source>
</evidence>
<dbReference type="AlphaFoldDB" id="D0LMB6"/>
<dbReference type="InterPro" id="IPR025944">
    <property type="entry name" value="Sigma_54_int_dom_CS"/>
</dbReference>
<name>D0LMB6_HALO1</name>
<sequence>MNTPLNDYSHDLHVLTSMLASKRAPDLILAQALEALSHLIDYDLAAVYELHGDELRVVAAAGPLASEQVRAHRLALSKFPNIRRVLEVRRPVAFEDSDHADHGDPYDGVLDLPHGHSCMVIPLRADEADMGIITIDRLRCETYDARAVRLADVYGQLVSLALWFANREAILRRNNQQLSEHNRLLLEESGATWACRRLEAGASAQMHELVAQAKKVAVSNAPVLVLGETGTGKELLAQAIHEWSARASGPFIKLNCAAIPENLVESELFGHVRGAFSGAESARRGRFVTANRGTLLLDEIGELPLPAQAKLLRVLQEGVLEPVGSDDSYRVDVRIVAATNVDLVAAVDAGWFRRDLYYRLATFPLQVPPLRERRADIAPIARDVLRELHASTGRGPWTLSAPAVEALERNGWPGNVRELRNVLERATIIVQAGEIGAAKLRLEVAPPSRELAASCAELPDFSANERAYLARLLERSGGKLYGEGGAAELSGLKPSTLRSKLVKHGLR</sequence>
<dbReference type="eggNOG" id="COG2203">
    <property type="taxonomic scope" value="Bacteria"/>
</dbReference>